<evidence type="ECO:0000256" key="1">
    <source>
        <dbReference type="ARBA" id="ARBA00010552"/>
    </source>
</evidence>
<dbReference type="SUPFAM" id="SSF55298">
    <property type="entry name" value="YjgF-like"/>
    <property type="match status" value="1"/>
</dbReference>
<dbReference type="Gene3D" id="3.30.1330.40">
    <property type="entry name" value="RutC-like"/>
    <property type="match status" value="1"/>
</dbReference>
<evidence type="ECO:0000313" key="3">
    <source>
        <dbReference type="Proteomes" id="UP000005627"/>
    </source>
</evidence>
<dbReference type="InterPro" id="IPR006175">
    <property type="entry name" value="YjgF/YER057c/UK114"/>
</dbReference>
<proteinExistence type="inferred from homology"/>
<reference evidence="2 3" key="1">
    <citation type="journal article" date="2011" name="Proc. Natl. Acad. Sci. U.S.A.">
        <title>Evolutionary erosion of yeast sex chromosomes by mating-type switching accidents.</title>
        <authorList>
            <person name="Gordon J.L."/>
            <person name="Armisen D."/>
            <person name="Proux-Wera E."/>
            <person name="Oheigeartaigh S.S."/>
            <person name="Byrne K.P."/>
            <person name="Wolfe K.H."/>
        </authorList>
    </citation>
    <scope>NUCLEOTIDE SEQUENCE [LARGE SCALE GENOMIC DNA]</scope>
    <source>
        <strain evidence="3">ATCC 10662 / CBS 1146 / NBRC 0425 / NCYC 2629 / NRRL Y-866</strain>
    </source>
</reference>
<dbReference type="OrthoDB" id="309640at2759"/>
<dbReference type="InterPro" id="IPR035959">
    <property type="entry name" value="RutC-like_sf"/>
</dbReference>
<dbReference type="HOGENOM" id="CLU_100715_7_2_1"/>
<dbReference type="eggNOG" id="KOG2317">
    <property type="taxonomic scope" value="Eukaryota"/>
</dbReference>
<dbReference type="GO" id="GO:0019239">
    <property type="term" value="F:deaminase activity"/>
    <property type="evidence" value="ECO:0007669"/>
    <property type="project" value="TreeGrafter"/>
</dbReference>
<name>G8ZSL1_TORDE</name>
<dbReference type="EMBL" id="HE616745">
    <property type="protein sequence ID" value="CCE91605.1"/>
    <property type="molecule type" value="Genomic_DNA"/>
</dbReference>
<dbReference type="InParanoid" id="G8ZSL1"/>
<evidence type="ECO:0000313" key="2">
    <source>
        <dbReference type="EMBL" id="CCE91605.1"/>
    </source>
</evidence>
<comment type="similarity">
    <text evidence="1">Belongs to the RutC family.</text>
</comment>
<dbReference type="GO" id="GO:0005829">
    <property type="term" value="C:cytosol"/>
    <property type="evidence" value="ECO:0007669"/>
    <property type="project" value="TreeGrafter"/>
</dbReference>
<gene>
    <name evidence="2" type="primary">TDEL0D00210</name>
    <name evidence="2" type="ORF">TDEL_0D00210</name>
</gene>
<dbReference type="CDD" id="cd00448">
    <property type="entry name" value="YjgF_YER057c_UK114_family"/>
    <property type="match status" value="1"/>
</dbReference>
<dbReference type="GO" id="GO:0005739">
    <property type="term" value="C:mitochondrion"/>
    <property type="evidence" value="ECO:0007669"/>
    <property type="project" value="TreeGrafter"/>
</dbReference>
<dbReference type="Proteomes" id="UP000005627">
    <property type="component" value="Chromosome 4"/>
</dbReference>
<dbReference type="KEGG" id="tdl:TDEL_0D00210"/>
<organism evidence="2 3">
    <name type="scientific">Torulaspora delbrueckii</name>
    <name type="common">Yeast</name>
    <name type="synonym">Candida colliculosa</name>
    <dbReference type="NCBI Taxonomy" id="4950"/>
    <lineage>
        <taxon>Eukaryota</taxon>
        <taxon>Fungi</taxon>
        <taxon>Dikarya</taxon>
        <taxon>Ascomycota</taxon>
        <taxon>Saccharomycotina</taxon>
        <taxon>Saccharomycetes</taxon>
        <taxon>Saccharomycetales</taxon>
        <taxon>Saccharomycetaceae</taxon>
        <taxon>Torulaspora</taxon>
    </lineage>
</organism>
<dbReference type="GeneID" id="11502064"/>
<dbReference type="Pfam" id="PF01042">
    <property type="entry name" value="Ribonuc_L-PSP"/>
    <property type="match status" value="1"/>
</dbReference>
<keyword evidence="3" id="KW-1185">Reference proteome</keyword>
<dbReference type="STRING" id="1076872.G8ZSL1"/>
<protein>
    <submittedName>
        <fullName evidence="2">Uncharacterized protein</fullName>
    </submittedName>
</protein>
<dbReference type="AlphaFoldDB" id="G8ZSL1"/>
<accession>G8ZSL1</accession>
<sequence>MATQIQWEDVNGPSHSLLSPGYVTAKNSQLLFTSGCVGTDKSGKLAEGVEAQTKLALENLKVVLEAGGSSLSNVLKVLLFVGDGSYASAVNSVYQEYFPGRPGRSCVVVAFPDPAIKVELECVAVVPEKD</sequence>
<dbReference type="PANTHER" id="PTHR11803:SF58">
    <property type="entry name" value="PROTEIN HMF1-RELATED"/>
    <property type="match status" value="1"/>
</dbReference>
<dbReference type="PANTHER" id="PTHR11803">
    <property type="entry name" value="2-IMINOBUTANOATE/2-IMINOPROPANOATE DEAMINASE RIDA"/>
    <property type="match status" value="1"/>
</dbReference>
<dbReference type="RefSeq" id="XP_003680816.1">
    <property type="nucleotide sequence ID" value="XM_003680768.1"/>
</dbReference>